<evidence type="ECO:0000256" key="3">
    <source>
        <dbReference type="ARBA" id="ARBA00022829"/>
    </source>
</evidence>
<keyword evidence="7" id="KW-1185">Reference proteome</keyword>
<dbReference type="PIRSF" id="PIRSF019345">
    <property type="entry name" value="ScpB"/>
    <property type="match status" value="1"/>
</dbReference>
<dbReference type="OrthoDB" id="9806226at2"/>
<keyword evidence="4" id="KW-0131">Cell cycle</keyword>
<dbReference type="Proteomes" id="UP000183104">
    <property type="component" value="Unassembled WGS sequence"/>
</dbReference>
<dbReference type="Pfam" id="PF04079">
    <property type="entry name" value="SMC_ScpB"/>
    <property type="match status" value="1"/>
</dbReference>
<keyword evidence="1" id="KW-0963">Cytoplasm</keyword>
<dbReference type="PATRIC" id="fig|381306.5.peg.186"/>
<evidence type="ECO:0000256" key="4">
    <source>
        <dbReference type="ARBA" id="ARBA00023306"/>
    </source>
</evidence>
<dbReference type="PANTHER" id="PTHR34298">
    <property type="entry name" value="SEGREGATION AND CONDENSATION PROTEIN B"/>
    <property type="match status" value="1"/>
</dbReference>
<accession>A0A0P9CTR2</accession>
<dbReference type="SUPFAM" id="SSF46785">
    <property type="entry name" value="Winged helix' DNA-binding domain"/>
    <property type="match status" value="2"/>
</dbReference>
<dbReference type="RefSeq" id="WP_054966037.1">
    <property type="nucleotide sequence ID" value="NZ_FMUN01000003.1"/>
</dbReference>
<dbReference type="EMBL" id="FMUN01000003">
    <property type="protein sequence ID" value="SCY13596.1"/>
    <property type="molecule type" value="Genomic_DNA"/>
</dbReference>
<organism evidence="6 7">
    <name type="scientific">Thiohalorhabdus denitrificans</name>
    <dbReference type="NCBI Taxonomy" id="381306"/>
    <lineage>
        <taxon>Bacteria</taxon>
        <taxon>Pseudomonadati</taxon>
        <taxon>Pseudomonadota</taxon>
        <taxon>Gammaproteobacteria</taxon>
        <taxon>Thiohalorhabdales</taxon>
        <taxon>Thiohalorhabdaceae</taxon>
        <taxon>Thiohalorhabdus</taxon>
    </lineage>
</organism>
<evidence type="ECO:0000313" key="7">
    <source>
        <dbReference type="Proteomes" id="UP000183104"/>
    </source>
</evidence>
<dbReference type="NCBIfam" id="TIGR00281">
    <property type="entry name" value="SMC-Scp complex subunit ScpB"/>
    <property type="match status" value="1"/>
</dbReference>
<gene>
    <name evidence="6" type="ORF">SAMN05661077_1312</name>
</gene>
<keyword evidence="2" id="KW-0132">Cell division</keyword>
<name>A0A0P9CTR2_9GAMM</name>
<dbReference type="InterPro" id="IPR036390">
    <property type="entry name" value="WH_DNA-bd_sf"/>
</dbReference>
<feature type="region of interest" description="Disordered" evidence="5">
    <location>
        <begin position="183"/>
        <end position="211"/>
    </location>
</feature>
<evidence type="ECO:0000313" key="6">
    <source>
        <dbReference type="EMBL" id="SCY13596.1"/>
    </source>
</evidence>
<evidence type="ECO:0000256" key="5">
    <source>
        <dbReference type="SAM" id="MobiDB-lite"/>
    </source>
</evidence>
<reference evidence="7" key="1">
    <citation type="submission" date="2016-10" db="EMBL/GenBank/DDBJ databases">
        <authorList>
            <person name="Varghese N."/>
        </authorList>
    </citation>
    <scope>NUCLEOTIDE SEQUENCE [LARGE SCALE GENOMIC DNA]</scope>
    <source>
        <strain evidence="7">HL 19</strain>
    </source>
</reference>
<feature type="compositionally biased region" description="Acidic residues" evidence="5">
    <location>
        <begin position="195"/>
        <end position="211"/>
    </location>
</feature>
<feature type="compositionally biased region" description="Low complexity" evidence="5">
    <location>
        <begin position="183"/>
        <end position="194"/>
    </location>
</feature>
<proteinExistence type="predicted"/>
<dbReference type="InterPro" id="IPR005234">
    <property type="entry name" value="ScpB_csome_segregation"/>
</dbReference>
<dbReference type="PANTHER" id="PTHR34298:SF2">
    <property type="entry name" value="SEGREGATION AND CONDENSATION PROTEIN B"/>
    <property type="match status" value="1"/>
</dbReference>
<protein>
    <submittedName>
        <fullName evidence="6">Segregation and condensation protein B</fullName>
    </submittedName>
</protein>
<dbReference type="STRING" id="381306.AN478_07730"/>
<sequence>MTEETDKLRRIIEAALFAAQEALSVAQLQRLFDDEAAPGRASLEGVLAELQEEYADRGVRLVDTGGGYQFQTHPDTNPWVHRLHQSRPPRFSRAVLETLAIIAYRQPTTRSEVEDIRGVTLSSGVLKTLTDRQWVQVVGRKDVPGRPSLYGTTKQFLSYFGLNSLDELPPLKEVEEADLASLAAHLDSAAGAESEAPEEDPEPSGPEDGDE</sequence>
<dbReference type="InterPro" id="IPR036388">
    <property type="entry name" value="WH-like_DNA-bd_sf"/>
</dbReference>
<dbReference type="Gene3D" id="1.10.10.10">
    <property type="entry name" value="Winged helix-like DNA-binding domain superfamily/Winged helix DNA-binding domain"/>
    <property type="match status" value="2"/>
</dbReference>
<evidence type="ECO:0000256" key="1">
    <source>
        <dbReference type="ARBA" id="ARBA00022490"/>
    </source>
</evidence>
<dbReference type="GO" id="GO:0051304">
    <property type="term" value="P:chromosome separation"/>
    <property type="evidence" value="ECO:0007669"/>
    <property type="project" value="InterPro"/>
</dbReference>
<evidence type="ECO:0000256" key="2">
    <source>
        <dbReference type="ARBA" id="ARBA00022618"/>
    </source>
</evidence>
<dbReference type="GO" id="GO:0051301">
    <property type="term" value="P:cell division"/>
    <property type="evidence" value="ECO:0007669"/>
    <property type="project" value="UniProtKB-KW"/>
</dbReference>
<keyword evidence="3" id="KW-0159">Chromosome partition</keyword>
<dbReference type="AlphaFoldDB" id="A0A0P9CTR2"/>